<reference evidence="3" key="1">
    <citation type="submission" date="2016-10" db="EMBL/GenBank/DDBJ databases">
        <authorList>
            <person name="Varghese N."/>
            <person name="Submissions S."/>
        </authorList>
    </citation>
    <scope>NUCLEOTIDE SEQUENCE [LARGE SCALE GENOMIC DNA]</scope>
    <source>
        <strain evidence="3">IBRC-M 10043</strain>
    </source>
</reference>
<name>A0A1H8M3A1_9EURY</name>
<gene>
    <name evidence="2" type="ORF">SAMN05216388_1008104</name>
</gene>
<evidence type="ECO:0000313" key="3">
    <source>
        <dbReference type="Proteomes" id="UP000198775"/>
    </source>
</evidence>
<keyword evidence="1" id="KW-1133">Transmembrane helix</keyword>
<feature type="transmembrane region" description="Helical" evidence="1">
    <location>
        <begin position="48"/>
        <end position="74"/>
    </location>
</feature>
<evidence type="ECO:0000313" key="2">
    <source>
        <dbReference type="EMBL" id="SEO11843.1"/>
    </source>
</evidence>
<dbReference type="EMBL" id="FOCX01000008">
    <property type="protein sequence ID" value="SEO11843.1"/>
    <property type="molecule type" value="Genomic_DNA"/>
</dbReference>
<dbReference type="Pfam" id="PF24283">
    <property type="entry name" value="DUF7471"/>
    <property type="match status" value="1"/>
</dbReference>
<evidence type="ECO:0000256" key="1">
    <source>
        <dbReference type="SAM" id="Phobius"/>
    </source>
</evidence>
<dbReference type="Proteomes" id="UP000198775">
    <property type="component" value="Unassembled WGS sequence"/>
</dbReference>
<dbReference type="AlphaFoldDB" id="A0A1H8M3A1"/>
<dbReference type="RefSeq" id="WP_092659799.1">
    <property type="nucleotide sequence ID" value="NZ_FOCX01000008.1"/>
</dbReference>
<protein>
    <submittedName>
        <fullName evidence="2">Uncharacterized protein</fullName>
    </submittedName>
</protein>
<proteinExistence type="predicted"/>
<feature type="transmembrane region" description="Helical" evidence="1">
    <location>
        <begin position="15"/>
        <end position="36"/>
    </location>
</feature>
<accession>A0A1H8M3A1</accession>
<keyword evidence="3" id="KW-1185">Reference proteome</keyword>
<dbReference type="InterPro" id="IPR055894">
    <property type="entry name" value="DUF7471"/>
</dbReference>
<organism evidence="2 3">
    <name type="scientific">Halorientalis persicus</name>
    <dbReference type="NCBI Taxonomy" id="1367881"/>
    <lineage>
        <taxon>Archaea</taxon>
        <taxon>Methanobacteriati</taxon>
        <taxon>Methanobacteriota</taxon>
        <taxon>Stenosarchaea group</taxon>
        <taxon>Halobacteria</taxon>
        <taxon>Halobacteriales</taxon>
        <taxon>Haloarculaceae</taxon>
        <taxon>Halorientalis</taxon>
    </lineage>
</organism>
<keyword evidence="1" id="KW-0812">Transmembrane</keyword>
<keyword evidence="1" id="KW-0472">Membrane</keyword>
<sequence>MVGAVGEWLTGTEAAVLLVILVLATLGTATLFLIGLAGYRRRRTRTYLLMTVVLGLLVVRSVVGIGTVLGAVPMPVHHLIEHSSDLAVAALVLYALLQLGPPSLE</sequence>